<dbReference type="EMBL" id="GG704915">
    <property type="protein sequence ID" value="KJF61411.1"/>
    <property type="molecule type" value="Genomic_DNA"/>
</dbReference>
<evidence type="ECO:0000313" key="2">
    <source>
        <dbReference type="EMBL" id="KJF61413.1"/>
    </source>
</evidence>
<organism evidence="3 4">
    <name type="scientific">Coccidioides immitis (strain RS)</name>
    <name type="common">Valley fever fungus</name>
    <dbReference type="NCBI Taxonomy" id="246410"/>
    <lineage>
        <taxon>Eukaryota</taxon>
        <taxon>Fungi</taxon>
        <taxon>Dikarya</taxon>
        <taxon>Ascomycota</taxon>
        <taxon>Pezizomycotina</taxon>
        <taxon>Eurotiomycetes</taxon>
        <taxon>Eurotiomycetidae</taxon>
        <taxon>Onygenales</taxon>
        <taxon>Onygenaceae</taxon>
        <taxon>Coccidioides</taxon>
    </lineage>
</organism>
<dbReference type="GeneID" id="24165268"/>
<evidence type="ECO:0000313" key="1">
    <source>
        <dbReference type="EMBL" id="KJF61411.1"/>
    </source>
</evidence>
<dbReference type="VEuPathDB" id="FungiDB:CIMG_13639"/>
<dbReference type="VEuPathDB" id="FungiDB:CIMG_13641"/>
<dbReference type="KEGG" id="cim:CIMG_13641"/>
<protein>
    <submittedName>
        <fullName evidence="3">Uncharacterized protein</fullName>
    </submittedName>
</protein>
<dbReference type="RefSeq" id="XP_004444941.1">
    <property type="nucleotide sequence ID" value="XM_004444884.1"/>
</dbReference>
<evidence type="ECO:0000313" key="3">
    <source>
        <dbReference type="EMBL" id="KJF61415.1"/>
    </source>
</evidence>
<dbReference type="EMBL" id="GG704915">
    <property type="protein sequence ID" value="KJF61415.1"/>
    <property type="molecule type" value="Genomic_DNA"/>
</dbReference>
<reference evidence="3" key="2">
    <citation type="submission" date="2009-03" db="EMBL/GenBank/DDBJ databases">
        <authorList>
            <consortium name="The Broad Institute Genome Sequencing Platform"/>
            <person name="Neafsey D."/>
            <person name="Orbach M.J."/>
            <person name="Cole G.T."/>
            <person name="Galgiani J.N."/>
            <person name="Gardner M.J."/>
            <person name="Kirkland T.N."/>
            <person name="Taylor J.W."/>
            <person name="Henn M."/>
            <person name="Young S.K."/>
            <person name="Kodira C.D."/>
            <person name="Zeng Q."/>
            <person name="Koehrsen M."/>
            <person name="Alvarado L."/>
            <person name="Berlin A."/>
            <person name="Borenstein D."/>
            <person name="Chen Z."/>
            <person name="Engels R."/>
            <person name="Freedman E."/>
            <person name="Gellesch M."/>
            <person name="Goldberg J."/>
            <person name="Griggs A."/>
            <person name="Gujja S."/>
            <person name="Heiman D."/>
            <person name="Hepburn T."/>
            <person name="Howarth C."/>
            <person name="Jen D."/>
            <person name="Larson L."/>
            <person name="Lewis B."/>
            <person name="Mehta T."/>
            <person name="Park D."/>
            <person name="Pearson M."/>
            <person name="Roberts A."/>
            <person name="Saif S."/>
            <person name="Shea T."/>
            <person name="Shenoy N."/>
            <person name="Sisk P."/>
            <person name="Stolte C."/>
            <person name="Sykes S."/>
            <person name="Walk T."/>
            <person name="White J."/>
            <person name="Yandava C."/>
            <person name="Galagan J."/>
            <person name="Nusbaum C."/>
            <person name="Birren B."/>
        </authorList>
    </citation>
    <scope>NUCLEOTIDE SEQUENCE</scope>
    <source>
        <strain evidence="3">RS</strain>
    </source>
</reference>
<name>I9NPV4_COCIM</name>
<dbReference type="AlphaFoldDB" id="I9NPV4"/>
<dbReference type="Proteomes" id="UP000001261">
    <property type="component" value="Unassembled WGS sequence"/>
</dbReference>
<proteinExistence type="predicted"/>
<evidence type="ECO:0000313" key="4">
    <source>
        <dbReference type="Proteomes" id="UP000001261"/>
    </source>
</evidence>
<dbReference type="VEuPathDB" id="FungiDB:CIMG_13637"/>
<dbReference type="KEGG" id="cim:CIMG_13637"/>
<reference evidence="4" key="3">
    <citation type="journal article" date="2010" name="Genome Res.">
        <title>Population genomic sequencing of Coccidioides fungi reveals recent hybridization and transposon control.</title>
        <authorList>
            <person name="Neafsey D.E."/>
            <person name="Barker B.M."/>
            <person name="Sharpton T.J."/>
            <person name="Stajich J.E."/>
            <person name="Park D.J."/>
            <person name="Whiston E."/>
            <person name="Hung C.-Y."/>
            <person name="McMahan C."/>
            <person name="White J."/>
            <person name="Sykes S."/>
            <person name="Heiman D."/>
            <person name="Young S."/>
            <person name="Zeng Q."/>
            <person name="Abouelleil A."/>
            <person name="Aftuck L."/>
            <person name="Bessette D."/>
            <person name="Brown A."/>
            <person name="FitzGerald M."/>
            <person name="Lui A."/>
            <person name="Macdonald J.P."/>
            <person name="Priest M."/>
            <person name="Orbach M.J."/>
            <person name="Galgiani J.N."/>
            <person name="Kirkland T.N."/>
            <person name="Cole G.T."/>
            <person name="Birren B.W."/>
            <person name="Henn M.R."/>
            <person name="Taylor J.W."/>
            <person name="Rounsley S.D."/>
        </authorList>
    </citation>
    <scope>GENOME REANNOTATION</scope>
    <source>
        <strain evidence="4">RS</strain>
    </source>
</reference>
<accession>I9NPV4</accession>
<dbReference type="RefSeq" id="XP_004444939.1">
    <property type="nucleotide sequence ID" value="XM_004444882.1"/>
</dbReference>
<sequence length="192" mass="20667">MLRCGDAEMTDHTLSGYRHNMSGFAQLVRPAGRRAQTPIFKEHHYRGVRVMSGGHRALVRGSSRICPRGHARHVRGLPPGVIAHWSGGYRALVRGLSRICSRGHARHVRGLPPGVIAHWSGGYRASALGGTRATSGGYRALARGSSRIYSRGHARLVRGSPRTGPGARATSGGHRALVRRVGARYSSSDDVV</sequence>
<dbReference type="RefSeq" id="XP_004444943.1">
    <property type="nucleotide sequence ID" value="XM_004444886.1"/>
</dbReference>
<dbReference type="GeneID" id="24165266"/>
<dbReference type="GeneID" id="24165264"/>
<keyword evidence="4" id="KW-1185">Reference proteome</keyword>
<dbReference type="KEGG" id="cim:CIMG_13639"/>
<dbReference type="EMBL" id="GG704915">
    <property type="protein sequence ID" value="KJF61413.1"/>
    <property type="molecule type" value="Genomic_DNA"/>
</dbReference>
<reference evidence="3" key="4">
    <citation type="submission" date="2015-03" db="EMBL/GenBank/DDBJ databases">
        <title>Annotation of Coccidioides immitis strain RS.</title>
        <authorList>
            <consortium name="The Broad Institute Genome Sequencing Platform"/>
            <consortium name="The Broad Institute Genome Sequencing Center for Infectious Disease."/>
            <person name="Neafsey D."/>
            <person name="Orbach M."/>
            <person name="Henn M.R."/>
            <person name="Cole G.T."/>
            <person name="Galgiani J."/>
            <person name="Gardner M.J."/>
            <person name="Kirkland T.N."/>
            <person name="Taylor J.W."/>
            <person name="Young S.K."/>
            <person name="Zeng Q."/>
            <person name="Koehrsen M."/>
            <person name="Alvarado L."/>
            <person name="Berlin A."/>
            <person name="Borenstein D."/>
            <person name="Chapman S.B."/>
            <person name="Chen Z."/>
            <person name="Engels R."/>
            <person name="Freedman E."/>
            <person name="Gellesch M."/>
            <person name="Goldberg J."/>
            <person name="Griggs A."/>
            <person name="Gujja S."/>
            <person name="Heilman E."/>
            <person name="Heiman D."/>
            <person name="Howarth C."/>
            <person name="Jen D."/>
            <person name="Larson L."/>
            <person name="Mehta T."/>
            <person name="Neiman D."/>
            <person name="Park D."/>
            <person name="Pearson M."/>
            <person name="Richards J."/>
            <person name="Roberts A."/>
            <person name="Saif S."/>
            <person name="Shea T."/>
            <person name="Shenoy N."/>
            <person name="Sisk P."/>
            <person name="Stolte C."/>
            <person name="Sykes S."/>
            <person name="Walk T."/>
            <person name="White J."/>
            <person name="Yandava C."/>
            <person name="Haas B."/>
            <person name="Nusbaum C."/>
            <person name="Birren B."/>
        </authorList>
    </citation>
    <scope>NUCLEOTIDE SEQUENCE</scope>
    <source>
        <strain evidence="3">RS</strain>
    </source>
</reference>
<gene>
    <name evidence="1" type="ORF">CIMG_13637</name>
    <name evidence="2" type="ORF">CIMG_13639</name>
    <name evidence="3" type="ORF">CIMG_13641</name>
</gene>
<reference evidence="4" key="1">
    <citation type="journal article" date="2009" name="Genome Res.">
        <title>Comparative genomic analyses of the human fungal pathogens Coccidioides and their relatives.</title>
        <authorList>
            <person name="Sharpton T.J."/>
            <person name="Stajich J.E."/>
            <person name="Rounsley S.D."/>
            <person name="Gardner M.J."/>
            <person name="Wortman J.R."/>
            <person name="Jordar V.S."/>
            <person name="Maiti R."/>
            <person name="Kodira C.D."/>
            <person name="Neafsey D.E."/>
            <person name="Zeng Q."/>
            <person name="Hung C.-Y."/>
            <person name="McMahan C."/>
            <person name="Muszewska A."/>
            <person name="Grynberg M."/>
            <person name="Mandel M.A."/>
            <person name="Kellner E.M."/>
            <person name="Barker B.M."/>
            <person name="Galgiani J.N."/>
            <person name="Orbach M.J."/>
            <person name="Kirkland T.N."/>
            <person name="Cole G.T."/>
            <person name="Henn M.R."/>
            <person name="Birren B.W."/>
            <person name="Taylor J.W."/>
        </authorList>
    </citation>
    <scope>NUCLEOTIDE SEQUENCE [LARGE SCALE GENOMIC DNA]</scope>
    <source>
        <strain evidence="4">RS</strain>
    </source>
</reference>